<evidence type="ECO:0000256" key="3">
    <source>
        <dbReference type="ARBA" id="ARBA00023125"/>
    </source>
</evidence>
<keyword evidence="2" id="KW-0805">Transcription regulation</keyword>
<evidence type="ECO:0000256" key="1">
    <source>
        <dbReference type="ARBA" id="ARBA00009437"/>
    </source>
</evidence>
<dbReference type="PATRIC" id="fig|1123269.5.peg.1521"/>
<dbReference type="PROSITE" id="PS50931">
    <property type="entry name" value="HTH_LYSR"/>
    <property type="match status" value="1"/>
</dbReference>
<comment type="similarity">
    <text evidence="1">Belongs to the LysR transcriptional regulatory family.</text>
</comment>
<dbReference type="SUPFAM" id="SSF53850">
    <property type="entry name" value="Periplasmic binding protein-like II"/>
    <property type="match status" value="1"/>
</dbReference>
<accession>W0AC76</accession>
<name>W0AC76_9SPHN</name>
<dbReference type="InterPro" id="IPR058163">
    <property type="entry name" value="LysR-type_TF_proteobact-type"/>
</dbReference>
<dbReference type="EMBL" id="CP006644">
    <property type="protein sequence ID" value="AHE53285.1"/>
    <property type="molecule type" value="Genomic_DNA"/>
</dbReference>
<dbReference type="InterPro" id="IPR036388">
    <property type="entry name" value="WH-like_DNA-bd_sf"/>
</dbReference>
<organism evidence="6 7">
    <name type="scientific">Sphingomonas sanxanigenens DSM 19645 = NX02</name>
    <dbReference type="NCBI Taxonomy" id="1123269"/>
    <lineage>
        <taxon>Bacteria</taxon>
        <taxon>Pseudomonadati</taxon>
        <taxon>Pseudomonadota</taxon>
        <taxon>Alphaproteobacteria</taxon>
        <taxon>Sphingomonadales</taxon>
        <taxon>Sphingomonadaceae</taxon>
        <taxon>Sphingomonas</taxon>
    </lineage>
</organism>
<protein>
    <recommendedName>
        <fullName evidence="5">HTH lysR-type domain-containing protein</fullName>
    </recommendedName>
</protein>
<dbReference type="CDD" id="cd08422">
    <property type="entry name" value="PBP2_CrgA_like"/>
    <property type="match status" value="1"/>
</dbReference>
<dbReference type="Pfam" id="PF00126">
    <property type="entry name" value="HTH_1"/>
    <property type="match status" value="1"/>
</dbReference>
<dbReference type="AlphaFoldDB" id="W0AC76"/>
<dbReference type="SUPFAM" id="SSF46785">
    <property type="entry name" value="Winged helix' DNA-binding domain"/>
    <property type="match status" value="1"/>
</dbReference>
<dbReference type="InterPro" id="IPR036390">
    <property type="entry name" value="WH_DNA-bd_sf"/>
</dbReference>
<evidence type="ECO:0000256" key="4">
    <source>
        <dbReference type="ARBA" id="ARBA00023163"/>
    </source>
</evidence>
<dbReference type="FunFam" id="1.10.10.10:FF:000001">
    <property type="entry name" value="LysR family transcriptional regulator"/>
    <property type="match status" value="1"/>
</dbReference>
<sequence length="311" mass="34620">MSAWRGVEEFLAVVSAGSFTGAAEELGVSKSFVSKTVNELEARLGTQLLIRTTRRLSLTAAGEIFHEQCHALQERLVEIEQRVTQFQSAPVGRLRIGLSDIFGTDYMSALLADFSALHPDIVIEPVAYLHESDVQQERFDVVIRYGRLPDSAAKARLFGYLSYCLCASPDYVREHGWPSSAEEVSQHQCLTDATGAFEFNGGDRVRLKGRWKSNSGVALRWAARRGLGLAHLPVSVIRADLAGGNILACDAEWSFHDKEVWVVFSPGIMPAATRSFIDFLAARFTKQKIRPWDWPRMSPTNYPHGIVHEQA</sequence>
<feature type="domain" description="HTH lysR-type" evidence="5">
    <location>
        <begin position="10"/>
        <end position="59"/>
    </location>
</feature>
<evidence type="ECO:0000313" key="7">
    <source>
        <dbReference type="Proteomes" id="UP000018851"/>
    </source>
</evidence>
<dbReference type="PANTHER" id="PTHR30537:SF66">
    <property type="entry name" value="IRON-REGULATED VIRULENCE REGULATORY PROTEIN IRGB"/>
    <property type="match status" value="1"/>
</dbReference>
<dbReference type="PANTHER" id="PTHR30537">
    <property type="entry name" value="HTH-TYPE TRANSCRIPTIONAL REGULATOR"/>
    <property type="match status" value="1"/>
</dbReference>
<dbReference type="RefSeq" id="WP_025291548.1">
    <property type="nucleotide sequence ID" value="NZ_CP006644.1"/>
</dbReference>
<evidence type="ECO:0000256" key="2">
    <source>
        <dbReference type="ARBA" id="ARBA00023015"/>
    </source>
</evidence>
<dbReference type="Gene3D" id="1.10.10.10">
    <property type="entry name" value="Winged helix-like DNA-binding domain superfamily/Winged helix DNA-binding domain"/>
    <property type="match status" value="1"/>
</dbReference>
<keyword evidence="4" id="KW-0804">Transcription</keyword>
<gene>
    <name evidence="6" type="ORF">NX02_07800</name>
</gene>
<dbReference type="GO" id="GO:0006351">
    <property type="term" value="P:DNA-templated transcription"/>
    <property type="evidence" value="ECO:0007669"/>
    <property type="project" value="TreeGrafter"/>
</dbReference>
<dbReference type="OrthoDB" id="9813056at2"/>
<dbReference type="HOGENOM" id="CLU_039613_16_2_5"/>
<dbReference type="KEGG" id="ssan:NX02_07800"/>
<dbReference type="InterPro" id="IPR005119">
    <property type="entry name" value="LysR_subst-bd"/>
</dbReference>
<dbReference type="Pfam" id="PF03466">
    <property type="entry name" value="LysR_substrate"/>
    <property type="match status" value="1"/>
</dbReference>
<dbReference type="InterPro" id="IPR000847">
    <property type="entry name" value="LysR_HTH_N"/>
</dbReference>
<dbReference type="Gene3D" id="3.40.190.290">
    <property type="match status" value="1"/>
</dbReference>
<dbReference type="GO" id="GO:0003700">
    <property type="term" value="F:DNA-binding transcription factor activity"/>
    <property type="evidence" value="ECO:0007669"/>
    <property type="project" value="InterPro"/>
</dbReference>
<dbReference type="Proteomes" id="UP000018851">
    <property type="component" value="Chromosome"/>
</dbReference>
<evidence type="ECO:0000259" key="5">
    <source>
        <dbReference type="PROSITE" id="PS50931"/>
    </source>
</evidence>
<keyword evidence="7" id="KW-1185">Reference proteome</keyword>
<dbReference type="GO" id="GO:0043565">
    <property type="term" value="F:sequence-specific DNA binding"/>
    <property type="evidence" value="ECO:0007669"/>
    <property type="project" value="TreeGrafter"/>
</dbReference>
<dbReference type="STRING" id="1123269.NX02_07800"/>
<dbReference type="eggNOG" id="COG0583">
    <property type="taxonomic scope" value="Bacteria"/>
</dbReference>
<reference evidence="6 7" key="1">
    <citation type="submission" date="2013-07" db="EMBL/GenBank/DDBJ databases">
        <title>Completed genome of Sphingomonas sanxanigenens NX02.</title>
        <authorList>
            <person name="Ma T."/>
            <person name="Huang H."/>
            <person name="Wu M."/>
            <person name="Li X."/>
            <person name="Li G."/>
        </authorList>
    </citation>
    <scope>NUCLEOTIDE SEQUENCE [LARGE SCALE GENOMIC DNA]</scope>
    <source>
        <strain evidence="6 7">NX02</strain>
    </source>
</reference>
<evidence type="ECO:0000313" key="6">
    <source>
        <dbReference type="EMBL" id="AHE53285.1"/>
    </source>
</evidence>
<proteinExistence type="inferred from homology"/>
<keyword evidence="3" id="KW-0238">DNA-binding</keyword>